<accession>A0A8S5KXP0</accession>
<gene>
    <name evidence="1" type="primary">ESO000_1</name>
</gene>
<evidence type="ECO:0000313" key="1">
    <source>
        <dbReference type="EMBL" id="DAD49915.1"/>
    </source>
</evidence>
<keyword evidence="2" id="KW-1185">Reference proteome</keyword>
<reference evidence="1" key="1">
    <citation type="submission" date="2020-09" db="EMBL/GenBank/DDBJ databases">
        <title>Leviviricetes taxonomy.</title>
        <authorList>
            <person name="Stockdale S.R."/>
            <person name="Callanan J."/>
            <person name="Adriaenssens E.M."/>
            <person name="Kuhn J.H."/>
            <person name="Rumnieks J."/>
            <person name="Shkoporov A."/>
            <person name="Draper L.A."/>
            <person name="Ross P."/>
            <person name="Hill C."/>
        </authorList>
    </citation>
    <scope>NUCLEOTIDE SEQUENCE</scope>
</reference>
<dbReference type="RefSeq" id="YP_010771238.1">
    <property type="nucleotide sequence ID" value="NC_074529.1"/>
</dbReference>
<dbReference type="KEGG" id="vg:80400919"/>
<name>A0A8S5KXP0_9VIRU</name>
<evidence type="ECO:0000313" key="2">
    <source>
        <dbReference type="Proteomes" id="UP000677216"/>
    </source>
</evidence>
<proteinExistence type="predicted"/>
<dbReference type="GeneID" id="80400919"/>
<sequence length="433" mass="48467">MSLGRFRENISESAPVLGGSLGYHLFGVDYATDFNIYTQSAYERCWDTVHSGPPFYVGDGLAIYRSGEPGTPVQGAGMYIGADYRPYGLDYYSFYRGGFWPNGYGSFTISDSDLEGVGVSGTYGANYNSGASYGPDAYNRYKPKLNSASLGQALIEMRDFIPMLKTSAKGFHDIWTSLRTRSGKLSPKAFGDHYLNHVFGWLPFVNDIVQTYSTYQNHSKRISQLRKNNGKWQTRGGTIEMIESQSDIELKEDLSGYVLPALPAAFFSDDAYYSGKRVLSSVHQEYYSKVWFEGRFRYYLPSLVAPDDNLNKVVNAIHMYGARVSPSLIWKVTPWTWLADWFGSAGDMISNAEDYLFGLTSLYAYVMRHTYTRNVNNSTIRLAGGNVQCSWQQLVETKTRHGSSHFGFGLEHGDFNPSQIAILSALGLGRMPS</sequence>
<protein>
    <submittedName>
        <fullName evidence="1">Maturation protein</fullName>
    </submittedName>
</protein>
<dbReference type="Proteomes" id="UP000677216">
    <property type="component" value="Segment"/>
</dbReference>
<dbReference type="EMBL" id="BK013379">
    <property type="protein sequence ID" value="DAD49915.1"/>
    <property type="molecule type" value="Genomic_RNA"/>
</dbReference>
<organism evidence="1 2">
    <name type="scientific">ssRNA phage ESO000</name>
    <dbReference type="NCBI Taxonomy" id="2786007"/>
    <lineage>
        <taxon>Viruses</taxon>
        <taxon>Riboviria</taxon>
        <taxon>Orthornavirae</taxon>
        <taxon>Lenarviricota</taxon>
        <taxon>Leviviricetes</taxon>
        <taxon>Timlovirales</taxon>
        <taxon>Steitzviridae</taxon>
        <taxon>Giliycovirus</taxon>
        <taxon>Giliycovirus paludicola</taxon>
        <taxon>Weheuvirus paludicola</taxon>
    </lineage>
</organism>